<gene>
    <name evidence="9" type="ORF">APZ18_12435</name>
</gene>
<evidence type="ECO:0000313" key="10">
    <source>
        <dbReference type="Proteomes" id="UP000050833"/>
    </source>
</evidence>
<feature type="domain" description="Glycoside hydrolase family 5" evidence="8">
    <location>
        <begin position="542"/>
        <end position="853"/>
    </location>
</feature>
<keyword evidence="4" id="KW-0119">Carbohydrate metabolism</keyword>
<dbReference type="GO" id="GO:0008422">
    <property type="term" value="F:beta-glucosidase activity"/>
    <property type="evidence" value="ECO:0007669"/>
    <property type="project" value="TreeGrafter"/>
</dbReference>
<dbReference type="AlphaFoldDB" id="A0AAW3JTJ1"/>
<dbReference type="PANTHER" id="PTHR31297:SF41">
    <property type="entry name" value="ENDOGLUCANASE, PUTATIVE (AFU_ORTHOLOGUE AFUA_5G01830)-RELATED"/>
    <property type="match status" value="1"/>
</dbReference>
<dbReference type="InterPro" id="IPR032675">
    <property type="entry name" value="LRR_dom_sf"/>
</dbReference>
<evidence type="ECO:0000259" key="8">
    <source>
        <dbReference type="Pfam" id="PF00150"/>
    </source>
</evidence>
<dbReference type="RefSeq" id="WP_055945379.1">
    <property type="nucleotide sequence ID" value="NZ_JAQDDZ010000006.1"/>
</dbReference>
<dbReference type="Gene3D" id="3.80.10.10">
    <property type="entry name" value="Ribonuclease Inhibitor"/>
    <property type="match status" value="1"/>
</dbReference>
<keyword evidence="10" id="KW-1185">Reference proteome</keyword>
<keyword evidence="2" id="KW-0378">Hydrolase</keyword>
<dbReference type="InterPro" id="IPR026906">
    <property type="entry name" value="LRR_5"/>
</dbReference>
<comment type="caution">
    <text evidence="9">The sequence shown here is derived from an EMBL/GenBank/DDBJ whole genome shotgun (WGS) entry which is preliminary data.</text>
</comment>
<name>A0AAW3JTJ1_9FIRM</name>
<evidence type="ECO:0000256" key="2">
    <source>
        <dbReference type="ARBA" id="ARBA00022801"/>
    </source>
</evidence>
<dbReference type="GO" id="GO:0005576">
    <property type="term" value="C:extracellular region"/>
    <property type="evidence" value="ECO:0007669"/>
    <property type="project" value="TreeGrafter"/>
</dbReference>
<dbReference type="Proteomes" id="UP000050833">
    <property type="component" value="Unassembled WGS sequence"/>
</dbReference>
<evidence type="ECO:0000313" key="9">
    <source>
        <dbReference type="EMBL" id="KQC85479.1"/>
    </source>
</evidence>
<sequence>MRKTTKKLLAAALSTAMVVASFTGVGAVNGAKPASAAISSVWKEDGYHAYLYYQTKTWDYRDPLKTGKEYSYVQAGGQDVTEKAEITDVLLKEGDGEYTVKISGVDLTGADAFNMMGISTDIPLKSADSIKVTDATLKIDGNEVEGAAGVELPHTKSYEANGYSVFSYTGYDGWNLSSTIPFKQGKLTTMPKSDIEISFKITGVPKFTKTYGKKAGATFTSGNYTYKVTTAATEDTNGKVAITKLSTKGKKAKTLSVPNTVKASGATYTVSAVNANVFKAAKATSVTLGKGVTKIASSAFANCKKLTKLVVNGKLSSVAKNAFKGCTKKISISGSSVDANAKKIKAAGAKSIKKVYTPIFATKYATSGLVSGKAGTVAITAENVKSVTKVTASSADEKIIKIKNEKTSGLTYSAEIFGVAAGSAKVTFKIAYKRIDGKTATKTITKDVTVADGGFYGQLEDKDITLRVKLPETSTNVGEERTVSIKGGTSANMTVKDNGTVRKDVSTQWLIENEMGEGVNLGNTLEATLGTYADKVAATDATVFEQAWGQPITTEAYIQSLRSYGFNTIRIPVAWSNMDSEDGTYTINEKYLGRVEEVVNYALNCGMYVIVNDHWDSQWWGQFGACKEDADGKKTADETKRAEAWKRYSRYWTQICDRFKDYSDHLIFEGANEELGDRLNDAIYESGYCVPKDDNDTKAISGNLTEDERYEMANKINQKFVDIVRSTGGNNAYRHLLIAGYDTNIDKTCDDKFKMPTDTAENGTTKLSVSVHYYTPWDFCGDGGSGIYTQKDKEATETYFTKMDKFYNAGYGIIMGEFSVCNPKQEGVAQWLNDTMTIAAKHHILPVLWETNQYMDKDNCKMRYNDIAVLYNTITGSTGDTSSKINTNGTTTDGSIADYLETTNVNNLKAGFEWTGKWYKNGGGNLVGDDIYTTEEGGTKVTKGSVEAFVPESSSKSSIDGDTTELGFNDWGYQAFLKIDLSKYKKPVVAFNFLDISDTEDFVETVTIGTSDKVGGSGKNTYDLKYSEFHGKGIVLNDTLLKALETEPYLYITFAGKPAVTGITVYEG</sequence>
<keyword evidence="7" id="KW-0732">Signal</keyword>
<dbReference type="Pfam" id="PF13306">
    <property type="entry name" value="LRR_5"/>
    <property type="match status" value="1"/>
</dbReference>
<dbReference type="Pfam" id="PF00150">
    <property type="entry name" value="Cellulase"/>
    <property type="match status" value="1"/>
</dbReference>
<evidence type="ECO:0000256" key="3">
    <source>
        <dbReference type="ARBA" id="ARBA00023001"/>
    </source>
</evidence>
<dbReference type="InterPro" id="IPR050386">
    <property type="entry name" value="Glycosyl_hydrolase_5"/>
</dbReference>
<organism evidence="9 10">
    <name type="scientific">Butyribacter intestini</name>
    <dbReference type="NCBI Taxonomy" id="1703332"/>
    <lineage>
        <taxon>Bacteria</taxon>
        <taxon>Bacillati</taxon>
        <taxon>Bacillota</taxon>
        <taxon>Clostridia</taxon>
        <taxon>Lachnospirales</taxon>
        <taxon>Lachnospiraceae</taxon>
        <taxon>Butyribacter</taxon>
    </lineage>
</organism>
<evidence type="ECO:0000256" key="7">
    <source>
        <dbReference type="SAM" id="SignalP"/>
    </source>
</evidence>
<protein>
    <recommendedName>
        <fullName evidence="8">Glycoside hydrolase family 5 domain-containing protein</fullName>
    </recommendedName>
</protein>
<accession>A0AAW3JTJ1</accession>
<dbReference type="InterPro" id="IPR017853">
    <property type="entry name" value="GH"/>
</dbReference>
<dbReference type="EMBL" id="LLKB01000005">
    <property type="protein sequence ID" value="KQC85479.1"/>
    <property type="molecule type" value="Genomic_DNA"/>
</dbReference>
<comment type="similarity">
    <text evidence="1">Belongs to the glycosyl hydrolase 5 (cellulase A) family.</text>
</comment>
<reference evidence="9 10" key="1">
    <citation type="submission" date="2015-10" db="EMBL/GenBank/DDBJ databases">
        <title>Butyribacter intestini gen. nov., sp. nov., a butyric acid-producing bacterium of the family Lachnospiraceae isolated from the human faeces.</title>
        <authorList>
            <person name="Zou Y."/>
            <person name="Xue W."/>
            <person name="Luo G."/>
            <person name="Lv M."/>
        </authorList>
    </citation>
    <scope>NUCLEOTIDE SEQUENCE [LARGE SCALE GENOMIC DNA]</scope>
    <source>
        <strain evidence="9 10">TF01-11</strain>
    </source>
</reference>
<evidence type="ECO:0000256" key="6">
    <source>
        <dbReference type="ARBA" id="ARBA00023326"/>
    </source>
</evidence>
<keyword evidence="5" id="KW-0326">Glycosidase</keyword>
<feature type="chain" id="PRO_5043800466" description="Glycoside hydrolase family 5 domain-containing protein" evidence="7">
    <location>
        <begin position="28"/>
        <end position="1068"/>
    </location>
</feature>
<dbReference type="GO" id="GO:0009986">
    <property type="term" value="C:cell surface"/>
    <property type="evidence" value="ECO:0007669"/>
    <property type="project" value="TreeGrafter"/>
</dbReference>
<dbReference type="SUPFAM" id="SSF51445">
    <property type="entry name" value="(Trans)glycosidases"/>
    <property type="match status" value="1"/>
</dbReference>
<dbReference type="Gene3D" id="3.20.20.80">
    <property type="entry name" value="Glycosidases"/>
    <property type="match status" value="1"/>
</dbReference>
<evidence type="ECO:0000256" key="4">
    <source>
        <dbReference type="ARBA" id="ARBA00023277"/>
    </source>
</evidence>
<feature type="signal peptide" evidence="7">
    <location>
        <begin position="1"/>
        <end position="27"/>
    </location>
</feature>
<dbReference type="InterPro" id="IPR001547">
    <property type="entry name" value="Glyco_hydro_5"/>
</dbReference>
<keyword evidence="6" id="KW-0624">Polysaccharide degradation</keyword>
<keyword evidence="3" id="KW-0136">Cellulose degradation</keyword>
<evidence type="ECO:0000256" key="5">
    <source>
        <dbReference type="ARBA" id="ARBA00023295"/>
    </source>
</evidence>
<dbReference type="PANTHER" id="PTHR31297">
    <property type="entry name" value="GLUCAN ENDO-1,6-BETA-GLUCOSIDASE B"/>
    <property type="match status" value="1"/>
</dbReference>
<evidence type="ECO:0000256" key="1">
    <source>
        <dbReference type="ARBA" id="ARBA00005641"/>
    </source>
</evidence>
<proteinExistence type="inferred from homology"/>
<dbReference type="GO" id="GO:0030245">
    <property type="term" value="P:cellulose catabolic process"/>
    <property type="evidence" value="ECO:0007669"/>
    <property type="project" value="UniProtKB-KW"/>
</dbReference>